<gene>
    <name evidence="2" type="ORF">SVIM_LOCUS244854</name>
</gene>
<reference evidence="2" key="1">
    <citation type="submission" date="2019-03" db="EMBL/GenBank/DDBJ databases">
        <authorList>
            <person name="Mank J."/>
            <person name="Almeida P."/>
        </authorList>
    </citation>
    <scope>NUCLEOTIDE SEQUENCE</scope>
    <source>
        <strain evidence="2">78183</strain>
    </source>
</reference>
<organism evidence="2">
    <name type="scientific">Salix viminalis</name>
    <name type="common">Common osier</name>
    <name type="synonym">Basket willow</name>
    <dbReference type="NCBI Taxonomy" id="40686"/>
    <lineage>
        <taxon>Eukaryota</taxon>
        <taxon>Viridiplantae</taxon>
        <taxon>Streptophyta</taxon>
        <taxon>Embryophyta</taxon>
        <taxon>Tracheophyta</taxon>
        <taxon>Spermatophyta</taxon>
        <taxon>Magnoliopsida</taxon>
        <taxon>eudicotyledons</taxon>
        <taxon>Gunneridae</taxon>
        <taxon>Pentapetalae</taxon>
        <taxon>rosids</taxon>
        <taxon>fabids</taxon>
        <taxon>Malpighiales</taxon>
        <taxon>Salicaceae</taxon>
        <taxon>Saliceae</taxon>
        <taxon>Salix</taxon>
    </lineage>
</organism>
<keyword evidence="1" id="KW-0812">Transmembrane</keyword>
<dbReference type="AlphaFoldDB" id="A0A6N2LKS7"/>
<evidence type="ECO:0000313" key="2">
    <source>
        <dbReference type="EMBL" id="VFU41542.1"/>
    </source>
</evidence>
<dbReference type="EMBL" id="CAADRP010001563">
    <property type="protein sequence ID" value="VFU41542.1"/>
    <property type="molecule type" value="Genomic_DNA"/>
</dbReference>
<proteinExistence type="predicted"/>
<accession>A0A6N2LKS7</accession>
<evidence type="ECO:0000256" key="1">
    <source>
        <dbReference type="SAM" id="Phobius"/>
    </source>
</evidence>
<name>A0A6N2LKS7_SALVM</name>
<keyword evidence="1" id="KW-0472">Membrane</keyword>
<sequence length="83" mass="9061">MLPRRAGIITRAACLVPKNAPTRLTPTTFSNSALSLSSMFGFGVFSIIPALLNMMSSFPCWNSRADSIFDIFFLSNIAVDERG</sequence>
<protein>
    <submittedName>
        <fullName evidence="2">Uncharacterized protein</fullName>
    </submittedName>
</protein>
<keyword evidence="1" id="KW-1133">Transmembrane helix</keyword>
<feature type="transmembrane region" description="Helical" evidence="1">
    <location>
        <begin position="33"/>
        <end position="54"/>
    </location>
</feature>